<dbReference type="Proteomes" id="UP000287651">
    <property type="component" value="Unassembled WGS sequence"/>
</dbReference>
<gene>
    <name evidence="1" type="ORF">B296_00027380</name>
</gene>
<evidence type="ECO:0000313" key="1">
    <source>
        <dbReference type="EMBL" id="RRT36109.1"/>
    </source>
</evidence>
<name>A0A426X9F6_ENSVE</name>
<accession>A0A426X9F6</accession>
<dbReference type="EMBL" id="AMZH03024063">
    <property type="protein sequence ID" value="RRT36109.1"/>
    <property type="molecule type" value="Genomic_DNA"/>
</dbReference>
<proteinExistence type="predicted"/>
<evidence type="ECO:0000313" key="2">
    <source>
        <dbReference type="Proteomes" id="UP000287651"/>
    </source>
</evidence>
<protein>
    <submittedName>
        <fullName evidence="1">Uncharacterized protein</fullName>
    </submittedName>
</protein>
<reference evidence="2" key="1">
    <citation type="journal article" date="2014" name="Agronomy (Basel)">
        <title>A Draft Genome Sequence for Ensete ventricosum, the Drought-Tolerant Tree Against Hunger.</title>
        <authorList>
            <person name="Harrison J."/>
            <person name="Moore K.A."/>
            <person name="Paszkiewicz K."/>
            <person name="Jones T."/>
            <person name="Grant M."/>
            <person name="Ambacheew D."/>
            <person name="Muzemil S."/>
            <person name="Studholme D.J."/>
        </authorList>
    </citation>
    <scope>NUCLEOTIDE SEQUENCE [LARGE SCALE GENOMIC DNA]</scope>
</reference>
<sequence length="94" mass="10652">MRPARPKNLATKTVAWPCASAVSIHWRHGRSTHASLHPLRSTLQPLQLISFSPLKGVPRFRGVGWAATCPRGRFPLRHRPMGEIDLKKKGKRKR</sequence>
<organism evidence="1 2">
    <name type="scientific">Ensete ventricosum</name>
    <name type="common">Abyssinian banana</name>
    <name type="synonym">Musa ensete</name>
    <dbReference type="NCBI Taxonomy" id="4639"/>
    <lineage>
        <taxon>Eukaryota</taxon>
        <taxon>Viridiplantae</taxon>
        <taxon>Streptophyta</taxon>
        <taxon>Embryophyta</taxon>
        <taxon>Tracheophyta</taxon>
        <taxon>Spermatophyta</taxon>
        <taxon>Magnoliopsida</taxon>
        <taxon>Liliopsida</taxon>
        <taxon>Zingiberales</taxon>
        <taxon>Musaceae</taxon>
        <taxon>Ensete</taxon>
    </lineage>
</organism>
<comment type="caution">
    <text evidence="1">The sequence shown here is derived from an EMBL/GenBank/DDBJ whole genome shotgun (WGS) entry which is preliminary data.</text>
</comment>
<dbReference type="AlphaFoldDB" id="A0A426X9F6"/>